<dbReference type="InterPro" id="IPR045860">
    <property type="entry name" value="Snake_toxin-like_sf"/>
</dbReference>
<evidence type="ECO:0000259" key="4">
    <source>
        <dbReference type="Pfam" id="PF00021"/>
    </source>
</evidence>
<evidence type="ECO:0000256" key="1">
    <source>
        <dbReference type="ARBA" id="ARBA00004613"/>
    </source>
</evidence>
<feature type="signal peptide" evidence="3">
    <location>
        <begin position="1"/>
        <end position="15"/>
    </location>
</feature>
<dbReference type="AlphaFoldDB" id="A0A513ZV71"/>
<feature type="chain" id="PRO_5022119754" evidence="3">
    <location>
        <begin position="16"/>
        <end position="206"/>
    </location>
</feature>
<sequence length="206" mass="23115">MKILIAFQLFTIIAAGPVLKCMQCKTSDKEDCTGESVKCPNPGYVCAKGIEYDRLGEDLTRTVYRGCLNRTDICGSTFQFSTLDSRYSSYHECCKKDNCNHGPIKMPTRNTTGTGFQCNSCVNVGNTVCQEWKPKARIECRDKEAECFVFRGKVARAGRQIKEFYASGCAIKGFCTNVVDAFIGTKIIESQYLSCTKTLNVRNWQY</sequence>
<dbReference type="Pfam" id="PF00021">
    <property type="entry name" value="UPAR_LY6"/>
    <property type="match status" value="2"/>
</dbReference>
<feature type="domain" description="UPAR/Ly6" evidence="4">
    <location>
        <begin position="115"/>
        <end position="185"/>
    </location>
</feature>
<dbReference type="GO" id="GO:0005576">
    <property type="term" value="C:extracellular region"/>
    <property type="evidence" value="ECO:0007669"/>
    <property type="project" value="UniProtKB-SubCell"/>
</dbReference>
<feature type="domain" description="UPAR/Ly6" evidence="4">
    <location>
        <begin position="19"/>
        <end position="101"/>
    </location>
</feature>
<proteinExistence type="evidence at transcript level"/>
<name>A0A513ZV71_9NEOB</name>
<dbReference type="PANTHER" id="PTHR20914:SF25">
    <property type="entry name" value="PHOSPHOLIPASE A2 INHIBITOR AND LY6_PLAUR DOMAIN-CONTAINING PROTEIN"/>
    <property type="match status" value="1"/>
</dbReference>
<comment type="subcellular location">
    <subcellularLocation>
        <location evidence="1">Secreted</location>
    </subcellularLocation>
</comment>
<dbReference type="InterPro" id="IPR050918">
    <property type="entry name" value="CNF-like_PLA2_Inhibitor"/>
</dbReference>
<dbReference type="EMBL" id="MK457706">
    <property type="protein sequence ID" value="QDH44587.1"/>
    <property type="molecule type" value="mRNA"/>
</dbReference>
<dbReference type="SUPFAM" id="SSF57302">
    <property type="entry name" value="Snake toxin-like"/>
    <property type="match status" value="2"/>
</dbReference>
<keyword evidence="2" id="KW-0964">Secreted</keyword>
<dbReference type="Gene3D" id="2.10.60.10">
    <property type="entry name" value="CD59"/>
    <property type="match status" value="2"/>
</dbReference>
<protein>
    <submittedName>
        <fullName evidence="5">Sodefrin-like factor A</fullName>
    </submittedName>
</protein>
<reference evidence="5" key="1">
    <citation type="journal article" date="2019" name="Mol. Biol. Evol.">
        <title>Multiple Independent Recruitment of Sodefrin Precursor-like Factors in Anuran Sexually Dimorphic Glands.</title>
        <authorList>
            <person name="Bossuyt F."/>
            <person name="Schulte L.M."/>
            <person name="Maex M."/>
            <person name="Janssenswillen S."/>
            <person name="Yu Novikova P."/>
            <person name="Biju S.D."/>
            <person name="Van de Peer Y."/>
            <person name="Matthijs S."/>
            <person name="Roelants K."/>
            <person name="Martel A."/>
            <person name="Van Bocxlaer I."/>
        </authorList>
    </citation>
    <scope>NUCLEOTIDE SEQUENCE</scope>
    <source>
        <tissue evidence="5">Mental gland</tissue>
    </source>
</reference>
<evidence type="ECO:0000256" key="3">
    <source>
        <dbReference type="SAM" id="SignalP"/>
    </source>
</evidence>
<keyword evidence="3" id="KW-0732">Signal</keyword>
<evidence type="ECO:0000256" key="2">
    <source>
        <dbReference type="ARBA" id="ARBA00022525"/>
    </source>
</evidence>
<dbReference type="InterPro" id="IPR016054">
    <property type="entry name" value="LY6_UPA_recep-like"/>
</dbReference>
<evidence type="ECO:0000313" key="5">
    <source>
        <dbReference type="EMBL" id="QDH44587.1"/>
    </source>
</evidence>
<accession>A0A513ZV71</accession>
<dbReference type="PANTHER" id="PTHR20914">
    <property type="entry name" value="LY6/PLAUR DOMAIN-CONTAINING PROTEIN 8"/>
    <property type="match status" value="1"/>
</dbReference>
<organism evidence="5">
    <name type="scientific">Boana cinerascens</name>
    <name type="common">Demerara Falls treefrog</name>
    <dbReference type="NCBI Taxonomy" id="2364978"/>
    <lineage>
        <taxon>Eukaryota</taxon>
        <taxon>Metazoa</taxon>
        <taxon>Chordata</taxon>
        <taxon>Craniata</taxon>
        <taxon>Vertebrata</taxon>
        <taxon>Euteleostomi</taxon>
        <taxon>Amphibia</taxon>
        <taxon>Batrachia</taxon>
        <taxon>Anura</taxon>
        <taxon>Neobatrachia</taxon>
        <taxon>Hyloidea</taxon>
        <taxon>Hylidae</taxon>
        <taxon>Hylinae</taxon>
        <taxon>Cophomantini</taxon>
        <taxon>Boana</taxon>
    </lineage>
</organism>